<keyword evidence="9" id="KW-0443">Lipid metabolism</keyword>
<comment type="caution">
    <text evidence="11">The sequence shown here is derived from an EMBL/GenBank/DDBJ whole genome shotgun (WGS) entry which is preliminary data.</text>
</comment>
<evidence type="ECO:0000256" key="5">
    <source>
        <dbReference type="ARBA" id="ARBA00013211"/>
    </source>
</evidence>
<keyword evidence="8 9" id="KW-0012">Acyltransferase</keyword>
<evidence type="ECO:0000313" key="11">
    <source>
        <dbReference type="EMBL" id="GAA0858689.1"/>
    </source>
</evidence>
<keyword evidence="9" id="KW-0444">Lipid biosynthesis</keyword>
<reference evidence="11 12" key="1">
    <citation type="journal article" date="2019" name="Int. J. Syst. Evol. Microbiol.">
        <title>The Global Catalogue of Microorganisms (GCM) 10K type strain sequencing project: providing services to taxonomists for standard genome sequencing and annotation.</title>
        <authorList>
            <consortium name="The Broad Institute Genomics Platform"/>
            <consortium name="The Broad Institute Genome Sequencing Center for Infectious Disease"/>
            <person name="Wu L."/>
            <person name="Ma J."/>
        </authorList>
    </citation>
    <scope>NUCLEOTIDE SEQUENCE [LARGE SCALE GENOMIC DNA]</scope>
    <source>
        <strain evidence="11 12">JCM 15896</strain>
    </source>
</reference>
<evidence type="ECO:0000256" key="9">
    <source>
        <dbReference type="RuleBase" id="RU361267"/>
    </source>
</evidence>
<keyword evidence="7 9" id="KW-0808">Transferase</keyword>
<dbReference type="InterPro" id="IPR002123">
    <property type="entry name" value="Plipid/glycerol_acylTrfase"/>
</dbReference>
<evidence type="ECO:0000256" key="7">
    <source>
        <dbReference type="ARBA" id="ARBA00022679"/>
    </source>
</evidence>
<dbReference type="Pfam" id="PF01553">
    <property type="entry name" value="Acyltransferase"/>
    <property type="match status" value="1"/>
</dbReference>
<dbReference type="PANTHER" id="PTHR10434">
    <property type="entry name" value="1-ACYL-SN-GLYCEROL-3-PHOSPHATE ACYLTRANSFERASE"/>
    <property type="match status" value="1"/>
</dbReference>
<evidence type="ECO:0000256" key="3">
    <source>
        <dbReference type="ARBA" id="ARBA00005189"/>
    </source>
</evidence>
<evidence type="ECO:0000256" key="6">
    <source>
        <dbReference type="ARBA" id="ARBA00016139"/>
    </source>
</evidence>
<gene>
    <name evidence="11" type="ORF">GCM10009114_29270</name>
</gene>
<dbReference type="EMBL" id="BAAAFD010000009">
    <property type="protein sequence ID" value="GAA0858689.1"/>
    <property type="molecule type" value="Genomic_DNA"/>
</dbReference>
<protein>
    <recommendedName>
        <fullName evidence="6 9">1-acyl-sn-glycerol-3-phosphate acyltransferase</fullName>
        <ecNumber evidence="5 9">2.3.1.51</ecNumber>
    </recommendedName>
</protein>
<dbReference type="InterPro" id="IPR004552">
    <property type="entry name" value="AGP_acyltrans"/>
</dbReference>
<dbReference type="PANTHER" id="PTHR10434:SF11">
    <property type="entry name" value="1-ACYL-SN-GLYCEROL-3-PHOSPHATE ACYLTRANSFERASE"/>
    <property type="match status" value="1"/>
</dbReference>
<feature type="domain" description="Phospholipid/glycerol acyltransferase" evidence="10">
    <location>
        <begin position="20"/>
        <end position="135"/>
    </location>
</feature>
<dbReference type="SUPFAM" id="SSF69593">
    <property type="entry name" value="Glycerol-3-phosphate (1)-acyltransferase"/>
    <property type="match status" value="1"/>
</dbReference>
<comment type="catalytic activity">
    <reaction evidence="1 9">
        <text>a 1-acyl-sn-glycero-3-phosphate + an acyl-CoA = a 1,2-diacyl-sn-glycero-3-phosphate + CoA</text>
        <dbReference type="Rhea" id="RHEA:19709"/>
        <dbReference type="ChEBI" id="CHEBI:57287"/>
        <dbReference type="ChEBI" id="CHEBI:57970"/>
        <dbReference type="ChEBI" id="CHEBI:58342"/>
        <dbReference type="ChEBI" id="CHEBI:58608"/>
        <dbReference type="EC" id="2.3.1.51"/>
    </reaction>
</comment>
<accession>A0ABN1LQ03</accession>
<dbReference type="EC" id="2.3.1.51" evidence="5 9"/>
<evidence type="ECO:0000259" key="10">
    <source>
        <dbReference type="SMART" id="SM00563"/>
    </source>
</evidence>
<dbReference type="CDD" id="cd07989">
    <property type="entry name" value="LPLAT_AGPAT-like"/>
    <property type="match status" value="1"/>
</dbReference>
<dbReference type="SMART" id="SM00563">
    <property type="entry name" value="PlsC"/>
    <property type="match status" value="1"/>
</dbReference>
<comment type="pathway">
    <text evidence="3">Lipid metabolism.</text>
</comment>
<comment type="pathway">
    <text evidence="2">Phospholipid metabolism; CDP-diacylglycerol biosynthesis; CDP-diacylglycerol from sn-glycerol 3-phosphate: step 2/3.</text>
</comment>
<keyword evidence="9" id="KW-1208">Phospholipid metabolism</keyword>
<dbReference type="NCBIfam" id="TIGR00530">
    <property type="entry name" value="AGP_acyltrn"/>
    <property type="match status" value="1"/>
</dbReference>
<organism evidence="11 12">
    <name type="scientific">Aliiglaciecola litoralis</name>
    <dbReference type="NCBI Taxonomy" id="582857"/>
    <lineage>
        <taxon>Bacteria</taxon>
        <taxon>Pseudomonadati</taxon>
        <taxon>Pseudomonadota</taxon>
        <taxon>Gammaproteobacteria</taxon>
        <taxon>Alteromonadales</taxon>
        <taxon>Alteromonadaceae</taxon>
        <taxon>Aliiglaciecola</taxon>
    </lineage>
</organism>
<comment type="domain">
    <text evidence="9">The HXXXXD motif is essential for acyltransferase activity and may constitute the binding site for the phosphate moiety of the glycerol-3-phosphate.</text>
</comment>
<sequence length="194" mass="21935">MLGLNVIVRVPESVKSGGPYVFVANHQNSYDLITVCRAAMKGVVTVGKKSLVWIPVFGWLYWLSGNILIDRKNKGRAHDTLKQTVDKINQRRLSVFFFAEGTRSRGRGLLKFKTGAFRIAQAVSEPVVMVCTSNLHNKIKINRWDNGTLLIDLSEPITLDTSKDAKHWADEIRIKMQQRIEELDAEVAQIEKLS</sequence>
<evidence type="ECO:0000256" key="8">
    <source>
        <dbReference type="ARBA" id="ARBA00023315"/>
    </source>
</evidence>
<proteinExistence type="inferred from homology"/>
<name>A0ABN1LQ03_9ALTE</name>
<evidence type="ECO:0000256" key="2">
    <source>
        <dbReference type="ARBA" id="ARBA00004728"/>
    </source>
</evidence>
<evidence type="ECO:0000256" key="4">
    <source>
        <dbReference type="ARBA" id="ARBA00008655"/>
    </source>
</evidence>
<evidence type="ECO:0000256" key="1">
    <source>
        <dbReference type="ARBA" id="ARBA00001141"/>
    </source>
</evidence>
<dbReference type="Proteomes" id="UP001500359">
    <property type="component" value="Unassembled WGS sequence"/>
</dbReference>
<comment type="similarity">
    <text evidence="4 9">Belongs to the 1-acyl-sn-glycerol-3-phosphate acyltransferase family.</text>
</comment>
<keyword evidence="12" id="KW-1185">Reference proteome</keyword>
<keyword evidence="9" id="KW-0594">Phospholipid biosynthesis</keyword>
<evidence type="ECO:0000313" key="12">
    <source>
        <dbReference type="Proteomes" id="UP001500359"/>
    </source>
</evidence>